<evidence type="ECO:0000259" key="1">
    <source>
        <dbReference type="Pfam" id="PF06985"/>
    </source>
</evidence>
<dbReference type="PANTHER" id="PTHR33112:SF1">
    <property type="entry name" value="HETEROKARYON INCOMPATIBILITY DOMAIN-CONTAINING PROTEIN"/>
    <property type="match status" value="1"/>
</dbReference>
<reference evidence="2 3" key="1">
    <citation type="submission" date="2016-06" db="EMBL/GenBank/DDBJ databases">
        <title>Living apart together: crosstalk between the core and supernumerary genomes in a fungal plant pathogen.</title>
        <authorList>
            <person name="Vanheule A."/>
            <person name="Audenaert K."/>
            <person name="Warris S."/>
            <person name="Van De Geest H."/>
            <person name="Schijlen E."/>
            <person name="Hofte M."/>
            <person name="De Saeger S."/>
            <person name="Haesaert G."/>
            <person name="Waalwijk C."/>
            <person name="Van Der Lee T."/>
        </authorList>
    </citation>
    <scope>NUCLEOTIDE SEQUENCE [LARGE SCALE GENOMIC DNA]</scope>
    <source>
        <strain evidence="2 3">2516</strain>
    </source>
</reference>
<name>A0A1B8AEF3_FUSPO</name>
<proteinExistence type="predicted"/>
<sequence length="743" mass="85636">MTDVPQVSYETPDWVASCKTCKPVWQRLTTGDTFEHPISLGSYEDPLPAQCSHVKPMVKALYEYSRDEEEKDMTRDVQIDCFTGGYSIDLVETVGNGQYRWNLALVDQDSVPDHPGTARILDPKWADLSVLNTWKDTCISSHGTSCQNPFKIWHTRPAWLVDVERKCLVPGNVEGNYIALSYAYGDHSGRLIDSNVLQALQVQNALESPSLSEHMSPIIRNAMFLTAAVGERYLWVDALCITHEDRESTTQQLNLMGAIYANAIVTIMSVDGDSLTGLAGIKGISAARQLEQDIIPFGDQKLIRIDYFNLQSEHWLPYYERGWVYQEIRLSNRKIVFQEEQIHWMCHCAVWHEESAQKVRTWTDPYNKTMDLSMRVLLAGFFDWSVFNLVVTWYNIMTFRYDEDVFPAISGFFSVLSRRFKGGFLYGIPEMMFERGLGWTPTFDSTNLQRRIRSSRPEDIQLKPSGLPSWSWIGWSGSVNPGYTEATLVARRHDRLEETTPITKWYTSRSPTDPPELWRRIRSTWYDDRNSYKDFTKPLPSGWTRHKAPDKSKWVGGPHIFPDGCDQYVFTHESMPDDEPEEEEAQAWYYPFPVTDVNESTSPDMPEQTEYLFCKTWKAQLWGTQDIKEKGNINIALLYNSQKEQVGFLHLVNKTYLARFPEALTEEGRGLPVDLVAVCKVREYSRTQDEVTEIWDKTLTIKDTYLVLWVEWINGIAYRLASGNVQVDKWDELDLESISLILG</sequence>
<dbReference type="EMBL" id="LYXU01000004">
    <property type="protein sequence ID" value="OBS18866.1"/>
    <property type="molecule type" value="Genomic_DNA"/>
</dbReference>
<dbReference type="Proteomes" id="UP000091967">
    <property type="component" value="Unassembled WGS sequence"/>
</dbReference>
<dbReference type="AlphaFoldDB" id="A0A1B8AEF3"/>
<organism evidence="2 3">
    <name type="scientific">Fusarium poae</name>
    <dbReference type="NCBI Taxonomy" id="36050"/>
    <lineage>
        <taxon>Eukaryota</taxon>
        <taxon>Fungi</taxon>
        <taxon>Dikarya</taxon>
        <taxon>Ascomycota</taxon>
        <taxon>Pezizomycotina</taxon>
        <taxon>Sordariomycetes</taxon>
        <taxon>Hypocreomycetidae</taxon>
        <taxon>Hypocreales</taxon>
        <taxon>Nectriaceae</taxon>
        <taxon>Fusarium</taxon>
    </lineage>
</organism>
<evidence type="ECO:0000313" key="3">
    <source>
        <dbReference type="Proteomes" id="UP000091967"/>
    </source>
</evidence>
<dbReference type="OMA" id="PEMMFER"/>
<dbReference type="Pfam" id="PF06985">
    <property type="entry name" value="HET"/>
    <property type="match status" value="1"/>
</dbReference>
<accession>A0A1B8AEF3</accession>
<keyword evidence="3" id="KW-1185">Reference proteome</keyword>
<dbReference type="PANTHER" id="PTHR33112">
    <property type="entry name" value="DOMAIN PROTEIN, PUTATIVE-RELATED"/>
    <property type="match status" value="1"/>
</dbReference>
<protein>
    <recommendedName>
        <fullName evidence="1">Heterokaryon incompatibility domain-containing protein</fullName>
    </recommendedName>
</protein>
<comment type="caution">
    <text evidence="2">The sequence shown here is derived from an EMBL/GenBank/DDBJ whole genome shotgun (WGS) entry which is preliminary data.</text>
</comment>
<dbReference type="InterPro" id="IPR010730">
    <property type="entry name" value="HET"/>
</dbReference>
<gene>
    <name evidence="2" type="ORF">FPOA_10592</name>
</gene>
<evidence type="ECO:0000313" key="2">
    <source>
        <dbReference type="EMBL" id="OBS18866.1"/>
    </source>
</evidence>
<feature type="domain" description="Heterokaryon incompatibility" evidence="1">
    <location>
        <begin position="177"/>
        <end position="327"/>
    </location>
</feature>